<organism evidence="3">
    <name type="scientific">uncultured marine group II/III euryarchaeote KM3_72_A06</name>
    <dbReference type="NCBI Taxonomy" id="1456496"/>
    <lineage>
        <taxon>Archaea</taxon>
        <taxon>Methanobacteriati</taxon>
        <taxon>Methanobacteriota</taxon>
        <taxon>environmental samples</taxon>
    </lineage>
</organism>
<evidence type="ECO:0000313" key="3">
    <source>
        <dbReference type="EMBL" id="AIF15947.1"/>
    </source>
</evidence>
<reference evidence="3" key="1">
    <citation type="journal article" date="2014" name="Genome Biol. Evol.">
        <title>Pangenome evidence for extensive interdomain horizontal transfer affecting lineage core and shell genes in uncultured planktonic thaumarchaeota and euryarchaeota.</title>
        <authorList>
            <person name="Deschamps P."/>
            <person name="Zivanovic Y."/>
            <person name="Moreira D."/>
            <person name="Rodriguez-Valera F."/>
            <person name="Lopez-Garcia P."/>
        </authorList>
    </citation>
    <scope>NUCLEOTIDE SEQUENCE</scope>
</reference>
<keyword evidence="2" id="KW-0472">Membrane</keyword>
<keyword evidence="2" id="KW-1133">Transmembrane helix</keyword>
<dbReference type="EMBL" id="KF901041">
    <property type="protein sequence ID" value="AIF15947.1"/>
    <property type="molecule type" value="Genomic_DNA"/>
</dbReference>
<evidence type="ECO:0000256" key="1">
    <source>
        <dbReference type="SAM" id="MobiDB-lite"/>
    </source>
</evidence>
<keyword evidence="2" id="KW-0812">Transmembrane</keyword>
<feature type="region of interest" description="Disordered" evidence="1">
    <location>
        <begin position="25"/>
        <end position="48"/>
    </location>
</feature>
<sequence>MEDEDISEFDEAISALAEEILEDAPEQVPHPLAAPPPPPPPRSPPIGAVAAARSASVDPIDGLRAQERTLLRIDRLLISGGIRFVLFLPLLVVINFGLAHSYRNSTPEWWLLHMQDVAPVEMHLGIHFLSLFILVANITLLLLLFRLLSVTRTIFRHEAESLTTAGLTFKSSHGYAEMRATINGSRRQLGATITLLFLAASLLGIALWLTPDGNLSPRLVALSTGTLLAGHGSFLVSNQSRFNASEPWGMLNAFSPPIHPALLRRPFSDVIKAHIDPLLTVRISEYLRTVEEEVKSGHSMAQIQETLLHLLHLRRSSLIDEQQFRSALATMIDSDSINRLFDHPELGQETWDRLLSGAMVDCAPFFRLHDRLHMRQQTGRTGVVWFDVDMENLVVGPANLFAFILNQSDEVQDMILRVQTPDFRPNECEYRLRVEPHQALEFDGLRQLELTQTLPRLLASTRIIWQSLLPSGTGESTVTVRLEDPDGNLISGRVLTVQIRNDLFSRLRMTTGALFIVGATIAILSPILPFIGSVLGL</sequence>
<feature type="transmembrane region" description="Helical" evidence="2">
    <location>
        <begin position="122"/>
        <end position="148"/>
    </location>
</feature>
<evidence type="ECO:0000256" key="2">
    <source>
        <dbReference type="SAM" id="Phobius"/>
    </source>
</evidence>
<protein>
    <submittedName>
        <fullName evidence="3">Uncharacterized protein</fullName>
    </submittedName>
</protein>
<dbReference type="AlphaFoldDB" id="A0A075HNG2"/>
<accession>A0A075HNG2</accession>
<name>A0A075HNG2_9EURY</name>
<feature type="transmembrane region" description="Helical" evidence="2">
    <location>
        <begin position="513"/>
        <end position="535"/>
    </location>
</feature>
<proteinExistence type="predicted"/>
<feature type="compositionally biased region" description="Pro residues" evidence="1">
    <location>
        <begin position="32"/>
        <end position="44"/>
    </location>
</feature>
<feature type="transmembrane region" description="Helical" evidence="2">
    <location>
        <begin position="76"/>
        <end position="102"/>
    </location>
</feature>
<feature type="transmembrane region" description="Helical" evidence="2">
    <location>
        <begin position="189"/>
        <end position="209"/>
    </location>
</feature>